<evidence type="ECO:0000256" key="5">
    <source>
        <dbReference type="ARBA" id="ARBA00023163"/>
    </source>
</evidence>
<evidence type="ECO:0000256" key="6">
    <source>
        <dbReference type="ARBA" id="ARBA00040885"/>
    </source>
</evidence>
<dbReference type="RefSeq" id="WP_052203981.1">
    <property type="nucleotide sequence ID" value="NZ_CP012342.1"/>
</dbReference>
<dbReference type="InterPro" id="IPR036390">
    <property type="entry name" value="WH_DNA-bd_sf"/>
</dbReference>
<accession>A0A0K1RA02</accession>
<dbReference type="EMBL" id="CP012342">
    <property type="protein sequence ID" value="AKV58234.1"/>
    <property type="molecule type" value="Genomic_DNA"/>
</dbReference>
<dbReference type="PANTHER" id="PTHR30346">
    <property type="entry name" value="TRANSCRIPTIONAL DUAL REGULATOR HCAR-RELATED"/>
    <property type="match status" value="1"/>
</dbReference>
<dbReference type="GO" id="GO:0032993">
    <property type="term" value="C:protein-DNA complex"/>
    <property type="evidence" value="ECO:0007669"/>
    <property type="project" value="TreeGrafter"/>
</dbReference>
<dbReference type="InterPro" id="IPR005119">
    <property type="entry name" value="LysR_subst-bd"/>
</dbReference>
<gene>
    <name evidence="8" type="ORF">AK829_02560</name>
</gene>
<dbReference type="InterPro" id="IPR036388">
    <property type="entry name" value="WH-like_DNA-bd_sf"/>
</dbReference>
<dbReference type="InterPro" id="IPR000847">
    <property type="entry name" value="LysR_HTH_N"/>
</dbReference>
<proteinExistence type="inferred from homology"/>
<dbReference type="STRING" id="156976.AK829_02560"/>
<dbReference type="PRINTS" id="PR00039">
    <property type="entry name" value="HTHLYSR"/>
</dbReference>
<dbReference type="SUPFAM" id="SSF46785">
    <property type="entry name" value="Winged helix' DNA-binding domain"/>
    <property type="match status" value="1"/>
</dbReference>
<dbReference type="Pfam" id="PF00126">
    <property type="entry name" value="HTH_1"/>
    <property type="match status" value="1"/>
</dbReference>
<dbReference type="FunFam" id="1.10.10.10:FF:000001">
    <property type="entry name" value="LysR family transcriptional regulator"/>
    <property type="match status" value="1"/>
</dbReference>
<protein>
    <recommendedName>
        <fullName evidence="6">Probable hydrogen peroxide-inducible genes activator</fullName>
    </recommendedName>
</protein>
<dbReference type="Gene3D" id="1.10.10.10">
    <property type="entry name" value="Winged helix-like DNA-binding domain superfamily/Winged helix DNA-binding domain"/>
    <property type="match status" value="1"/>
</dbReference>
<sequence length="316" mass="33626">MPNREFRPTLSQLRSFVTVAEQKHFGSAAAKLGISQPSLSQGLAALEEGLGVQLIERSTRKVIVTATGEALLPDAKAAIHAAEALVVRARGAADPFAGPLTLGIIPTIAPYLLPHLLPLIAEEFPQTQLQVVEEKTERLLAKLRDGLIDVALLALPADTPGLEEIPLYTEPFAAVLPKDHPLAGKRDLALDELGQLELLLLDDGHCLRDQVIDLCKAAGVTNTANAHAVARASSLTTVVQLVVAGMGATLLPVSALAAECYRPNLAVAHFAQDSGAGREVGVVFRTASIRKEHFAELGSIIKRAYEAAVDSWPEYE</sequence>
<dbReference type="Gene3D" id="3.40.190.10">
    <property type="entry name" value="Periplasmic binding protein-like II"/>
    <property type="match status" value="2"/>
</dbReference>
<keyword evidence="2" id="KW-0805">Transcription regulation</keyword>
<dbReference type="Proteomes" id="UP000060016">
    <property type="component" value="Chromosome"/>
</dbReference>
<comment type="similarity">
    <text evidence="1">Belongs to the LysR transcriptional regulatory family.</text>
</comment>
<dbReference type="PATRIC" id="fig|156976.3.peg.509"/>
<evidence type="ECO:0000256" key="3">
    <source>
        <dbReference type="ARBA" id="ARBA00023125"/>
    </source>
</evidence>
<dbReference type="SUPFAM" id="SSF53850">
    <property type="entry name" value="Periplasmic binding protein-like II"/>
    <property type="match status" value="1"/>
</dbReference>
<evidence type="ECO:0000313" key="8">
    <source>
        <dbReference type="EMBL" id="AKV58234.1"/>
    </source>
</evidence>
<dbReference type="GO" id="GO:0003677">
    <property type="term" value="F:DNA binding"/>
    <property type="evidence" value="ECO:0007669"/>
    <property type="project" value="UniProtKB-KW"/>
</dbReference>
<evidence type="ECO:0000256" key="4">
    <source>
        <dbReference type="ARBA" id="ARBA00023159"/>
    </source>
</evidence>
<dbReference type="KEGG" id="crie:AK829_02560"/>
<name>A0A0K1RA02_9CORY</name>
<keyword evidence="9" id="KW-1185">Reference proteome</keyword>
<evidence type="ECO:0000256" key="2">
    <source>
        <dbReference type="ARBA" id="ARBA00023015"/>
    </source>
</evidence>
<feature type="domain" description="HTH lysR-type" evidence="7">
    <location>
        <begin position="8"/>
        <end position="65"/>
    </location>
</feature>
<organism evidence="8 9">
    <name type="scientific">Corynebacterium riegelii</name>
    <dbReference type="NCBI Taxonomy" id="156976"/>
    <lineage>
        <taxon>Bacteria</taxon>
        <taxon>Bacillati</taxon>
        <taxon>Actinomycetota</taxon>
        <taxon>Actinomycetes</taxon>
        <taxon>Mycobacteriales</taxon>
        <taxon>Corynebacteriaceae</taxon>
        <taxon>Corynebacterium</taxon>
    </lineage>
</organism>
<keyword evidence="3" id="KW-0238">DNA-binding</keyword>
<reference evidence="8 9" key="1">
    <citation type="submission" date="2015-08" db="EMBL/GenBank/DDBJ databases">
        <authorList>
            <person name="Babu N.S."/>
            <person name="Beckwith C.J."/>
            <person name="Beseler K.G."/>
            <person name="Brison A."/>
            <person name="Carone J.V."/>
            <person name="Caskin T.P."/>
            <person name="Diamond M."/>
            <person name="Durham M.E."/>
            <person name="Foxe J.M."/>
            <person name="Go M."/>
            <person name="Henderson B.A."/>
            <person name="Jones I.B."/>
            <person name="McGettigan J.A."/>
            <person name="Micheletti S.J."/>
            <person name="Nasrallah M.E."/>
            <person name="Ortiz D."/>
            <person name="Piller C.R."/>
            <person name="Privatt S.R."/>
            <person name="Schneider S.L."/>
            <person name="Sharp S."/>
            <person name="Smith T.C."/>
            <person name="Stanton J.D."/>
            <person name="Ullery H.E."/>
            <person name="Wilson R.J."/>
            <person name="Serrano M.G."/>
            <person name="Buck G."/>
            <person name="Lee V."/>
            <person name="Wang Y."/>
            <person name="Carvalho R."/>
            <person name="Voegtly L."/>
            <person name="Shi R."/>
            <person name="Duckworth R."/>
            <person name="Johnson A."/>
            <person name="Loviza R."/>
            <person name="Walstead R."/>
            <person name="Shah Z."/>
            <person name="Kiflezghi M."/>
            <person name="Wade K."/>
            <person name="Ball S.L."/>
            <person name="Bradley K.W."/>
            <person name="Asai D.J."/>
            <person name="Bowman C.A."/>
            <person name="Russell D.A."/>
            <person name="Pope W.H."/>
            <person name="Jacobs-Sera D."/>
            <person name="Hendrix R.W."/>
            <person name="Hatfull G.F."/>
        </authorList>
    </citation>
    <scope>NUCLEOTIDE SEQUENCE [LARGE SCALE GENOMIC DNA]</scope>
    <source>
        <strain evidence="8 9">PUDD_83A45</strain>
    </source>
</reference>
<dbReference type="PROSITE" id="PS50931">
    <property type="entry name" value="HTH_LYSR"/>
    <property type="match status" value="1"/>
</dbReference>
<evidence type="ECO:0000313" key="9">
    <source>
        <dbReference type="Proteomes" id="UP000060016"/>
    </source>
</evidence>
<keyword evidence="4" id="KW-0010">Activator</keyword>
<evidence type="ECO:0000256" key="1">
    <source>
        <dbReference type="ARBA" id="ARBA00009437"/>
    </source>
</evidence>
<evidence type="ECO:0000259" key="7">
    <source>
        <dbReference type="PROSITE" id="PS50931"/>
    </source>
</evidence>
<dbReference type="Pfam" id="PF03466">
    <property type="entry name" value="LysR_substrate"/>
    <property type="match status" value="1"/>
</dbReference>
<dbReference type="CDD" id="cd08411">
    <property type="entry name" value="PBP2_OxyR"/>
    <property type="match status" value="1"/>
</dbReference>
<dbReference type="PANTHER" id="PTHR30346:SF26">
    <property type="entry name" value="HYDROGEN PEROXIDE-INDUCIBLE GENES ACTIVATOR"/>
    <property type="match status" value="1"/>
</dbReference>
<dbReference type="AlphaFoldDB" id="A0A0K1RA02"/>
<keyword evidence="5" id="KW-0804">Transcription</keyword>
<dbReference type="GO" id="GO:0003700">
    <property type="term" value="F:DNA-binding transcription factor activity"/>
    <property type="evidence" value="ECO:0007669"/>
    <property type="project" value="InterPro"/>
</dbReference>